<organism evidence="1">
    <name type="scientific">Dichomitus squalens</name>
    <dbReference type="NCBI Taxonomy" id="114155"/>
    <lineage>
        <taxon>Eukaryota</taxon>
        <taxon>Fungi</taxon>
        <taxon>Dikarya</taxon>
        <taxon>Basidiomycota</taxon>
        <taxon>Agaricomycotina</taxon>
        <taxon>Agaricomycetes</taxon>
        <taxon>Polyporales</taxon>
        <taxon>Polyporaceae</taxon>
        <taxon>Dichomitus</taxon>
    </lineage>
</organism>
<proteinExistence type="predicted"/>
<sequence length="151" mass="16839">MLVSPTLSLSQVRARCAFIAATGSAVPAKATPALTARIRYGGECSGQYSVPDMLLLAQPAPGHSIYDSYAPHASVQRQRRMQCRMPLFRFPGNIIRLTIRQRLAHTISMTEVPFLLSAPLLVVWKWPPQRRSLRRRALYACGDVESTSCQR</sequence>
<protein>
    <submittedName>
        <fullName evidence="1">Uncharacterized protein</fullName>
    </submittedName>
</protein>
<dbReference type="Proteomes" id="UP000292957">
    <property type="component" value="Unassembled WGS sequence"/>
</dbReference>
<gene>
    <name evidence="1" type="ORF">BD311DRAFT_271168</name>
</gene>
<dbReference type="EMBL" id="ML143413">
    <property type="protein sequence ID" value="TBU29423.1"/>
    <property type="molecule type" value="Genomic_DNA"/>
</dbReference>
<dbReference type="AlphaFoldDB" id="A0A4V2K0L9"/>
<evidence type="ECO:0000313" key="1">
    <source>
        <dbReference type="EMBL" id="TBU29423.1"/>
    </source>
</evidence>
<name>A0A4V2K0L9_9APHY</name>
<reference evidence="1" key="1">
    <citation type="submission" date="2019-01" db="EMBL/GenBank/DDBJ databases">
        <title>Draft genome sequences of three monokaryotic isolates of the white-rot basidiomycete fungus Dichomitus squalens.</title>
        <authorList>
            <consortium name="DOE Joint Genome Institute"/>
            <person name="Lopez S.C."/>
            <person name="Andreopoulos B."/>
            <person name="Pangilinan J."/>
            <person name="Lipzen A."/>
            <person name="Riley R."/>
            <person name="Ahrendt S."/>
            <person name="Ng V."/>
            <person name="Barry K."/>
            <person name="Daum C."/>
            <person name="Grigoriev I.V."/>
            <person name="Hilden K.S."/>
            <person name="Makela M.R."/>
            <person name="de Vries R.P."/>
        </authorList>
    </citation>
    <scope>NUCLEOTIDE SEQUENCE [LARGE SCALE GENOMIC DNA]</scope>
    <source>
        <strain evidence="1">OM18370.1</strain>
    </source>
</reference>
<accession>A0A4V2K0L9</accession>